<dbReference type="InterPro" id="IPR002401">
    <property type="entry name" value="Cyt_P450_E_grp-I"/>
</dbReference>
<dbReference type="PANTHER" id="PTHR46300:SF7">
    <property type="entry name" value="P450, PUTATIVE (EUROFUNG)-RELATED"/>
    <property type="match status" value="1"/>
</dbReference>
<comment type="similarity">
    <text evidence="3 10">Belongs to the cytochrome P450 family.</text>
</comment>
<dbReference type="STRING" id="68775.A0A5C3M9M8"/>
<evidence type="ECO:0000256" key="1">
    <source>
        <dbReference type="ARBA" id="ARBA00001971"/>
    </source>
</evidence>
<keyword evidence="5 9" id="KW-0479">Metal-binding</keyword>
<evidence type="ECO:0000256" key="4">
    <source>
        <dbReference type="ARBA" id="ARBA00022617"/>
    </source>
</evidence>
<dbReference type="PRINTS" id="PR00385">
    <property type="entry name" value="P450"/>
</dbReference>
<organism evidence="11 12">
    <name type="scientific">Crucibulum laeve</name>
    <dbReference type="NCBI Taxonomy" id="68775"/>
    <lineage>
        <taxon>Eukaryota</taxon>
        <taxon>Fungi</taxon>
        <taxon>Dikarya</taxon>
        <taxon>Basidiomycota</taxon>
        <taxon>Agaricomycotina</taxon>
        <taxon>Agaricomycetes</taxon>
        <taxon>Agaricomycetidae</taxon>
        <taxon>Agaricales</taxon>
        <taxon>Agaricineae</taxon>
        <taxon>Nidulariaceae</taxon>
        <taxon>Crucibulum</taxon>
    </lineage>
</organism>
<dbReference type="PANTHER" id="PTHR46300">
    <property type="entry name" value="P450, PUTATIVE (EUROFUNG)-RELATED-RELATED"/>
    <property type="match status" value="1"/>
</dbReference>
<comment type="pathway">
    <text evidence="2">Secondary metabolite biosynthesis.</text>
</comment>
<dbReference type="InterPro" id="IPR050364">
    <property type="entry name" value="Cytochrome_P450_fung"/>
</dbReference>
<name>A0A5C3M9M8_9AGAR</name>
<dbReference type="SUPFAM" id="SSF48264">
    <property type="entry name" value="Cytochrome P450"/>
    <property type="match status" value="1"/>
</dbReference>
<dbReference type="Gene3D" id="1.10.630.10">
    <property type="entry name" value="Cytochrome P450"/>
    <property type="match status" value="1"/>
</dbReference>
<sequence length="429" mass="48913">MEVVDDLLDKRSAIYSSRPRLPMLMELMKYDFIMGLFPFNSRWRQHRTMLQKHFYGPVLTKYHPIEIHETRTFLLRLQESPNHFIKHIHVFVAAIMISLLYGIEVKDEGNPILKAADGALQGFREAGLPGRFLVDLIPWLKYIPSWFPGARFKRLAKKWRAAGRFLVEQPWQVVKQRMEDGTASPCLATEIIETCSDDEQHHRPEEVDIAKSTWAAVYLAAHEIESGIQIFFLAMSMYPEVLKKAQDEIDAQVGNDRLPDFSDRALLPYVNAVIKETLRWQPITPLAAGHMLTQDDVYNGYLIPKDSIVLGNVWSILHDPDMYPDPEIFNPERFLKDGDINPDIRDPTAAAFGFGRRTCPGRFLADECLYILIVSIMAVYNIKSPINNAGDPPLKPEMTSGIISFPSPFKCIIEPRSSSAVSLIQDLSQ</sequence>
<evidence type="ECO:0000313" key="11">
    <source>
        <dbReference type="EMBL" id="TFK37861.1"/>
    </source>
</evidence>
<evidence type="ECO:0000313" key="12">
    <source>
        <dbReference type="Proteomes" id="UP000308652"/>
    </source>
</evidence>
<dbReference type="GO" id="GO:0020037">
    <property type="term" value="F:heme binding"/>
    <property type="evidence" value="ECO:0007669"/>
    <property type="project" value="InterPro"/>
</dbReference>
<gene>
    <name evidence="11" type="ORF">BDQ12DRAFT_723930</name>
</gene>
<feature type="binding site" description="axial binding residue" evidence="9">
    <location>
        <position position="359"/>
    </location>
    <ligand>
        <name>heme</name>
        <dbReference type="ChEBI" id="CHEBI:30413"/>
    </ligand>
    <ligandPart>
        <name>Fe</name>
        <dbReference type="ChEBI" id="CHEBI:18248"/>
    </ligandPart>
</feature>
<dbReference type="GO" id="GO:0004497">
    <property type="term" value="F:monooxygenase activity"/>
    <property type="evidence" value="ECO:0007669"/>
    <property type="project" value="UniProtKB-KW"/>
</dbReference>
<dbReference type="InterPro" id="IPR036396">
    <property type="entry name" value="Cyt_P450_sf"/>
</dbReference>
<evidence type="ECO:0000256" key="2">
    <source>
        <dbReference type="ARBA" id="ARBA00005179"/>
    </source>
</evidence>
<dbReference type="CDD" id="cd11065">
    <property type="entry name" value="CYP64-like"/>
    <property type="match status" value="1"/>
</dbReference>
<keyword evidence="8 10" id="KW-0503">Monooxygenase</keyword>
<dbReference type="PRINTS" id="PR00463">
    <property type="entry name" value="EP450I"/>
</dbReference>
<dbReference type="InterPro" id="IPR001128">
    <property type="entry name" value="Cyt_P450"/>
</dbReference>
<evidence type="ECO:0000256" key="8">
    <source>
        <dbReference type="ARBA" id="ARBA00023033"/>
    </source>
</evidence>
<protein>
    <submittedName>
        <fullName evidence="11">Cytochrome P450</fullName>
    </submittedName>
</protein>
<evidence type="ECO:0000256" key="6">
    <source>
        <dbReference type="ARBA" id="ARBA00023002"/>
    </source>
</evidence>
<evidence type="ECO:0000256" key="9">
    <source>
        <dbReference type="PIRSR" id="PIRSR602401-1"/>
    </source>
</evidence>
<keyword evidence="12" id="KW-1185">Reference proteome</keyword>
<evidence type="ECO:0000256" key="7">
    <source>
        <dbReference type="ARBA" id="ARBA00023004"/>
    </source>
</evidence>
<dbReference type="Pfam" id="PF00067">
    <property type="entry name" value="p450"/>
    <property type="match status" value="1"/>
</dbReference>
<dbReference type="AlphaFoldDB" id="A0A5C3M9M8"/>
<keyword evidence="6 10" id="KW-0560">Oxidoreductase</keyword>
<dbReference type="GO" id="GO:0005506">
    <property type="term" value="F:iron ion binding"/>
    <property type="evidence" value="ECO:0007669"/>
    <property type="project" value="InterPro"/>
</dbReference>
<evidence type="ECO:0000256" key="5">
    <source>
        <dbReference type="ARBA" id="ARBA00022723"/>
    </source>
</evidence>
<accession>A0A5C3M9M8</accession>
<comment type="cofactor">
    <cofactor evidence="1 9">
        <name>heme</name>
        <dbReference type="ChEBI" id="CHEBI:30413"/>
    </cofactor>
</comment>
<proteinExistence type="inferred from homology"/>
<evidence type="ECO:0000256" key="10">
    <source>
        <dbReference type="RuleBase" id="RU000461"/>
    </source>
</evidence>
<dbReference type="PROSITE" id="PS00086">
    <property type="entry name" value="CYTOCHROME_P450"/>
    <property type="match status" value="1"/>
</dbReference>
<dbReference type="OrthoDB" id="2789670at2759"/>
<dbReference type="EMBL" id="ML213606">
    <property type="protein sequence ID" value="TFK37861.1"/>
    <property type="molecule type" value="Genomic_DNA"/>
</dbReference>
<dbReference type="InterPro" id="IPR017972">
    <property type="entry name" value="Cyt_P450_CS"/>
</dbReference>
<keyword evidence="7 9" id="KW-0408">Iron</keyword>
<reference evidence="11 12" key="1">
    <citation type="journal article" date="2019" name="Nat. Ecol. Evol.">
        <title>Megaphylogeny resolves global patterns of mushroom evolution.</title>
        <authorList>
            <person name="Varga T."/>
            <person name="Krizsan K."/>
            <person name="Foldi C."/>
            <person name="Dima B."/>
            <person name="Sanchez-Garcia M."/>
            <person name="Sanchez-Ramirez S."/>
            <person name="Szollosi G.J."/>
            <person name="Szarkandi J.G."/>
            <person name="Papp V."/>
            <person name="Albert L."/>
            <person name="Andreopoulos W."/>
            <person name="Angelini C."/>
            <person name="Antonin V."/>
            <person name="Barry K.W."/>
            <person name="Bougher N.L."/>
            <person name="Buchanan P."/>
            <person name="Buyck B."/>
            <person name="Bense V."/>
            <person name="Catcheside P."/>
            <person name="Chovatia M."/>
            <person name="Cooper J."/>
            <person name="Damon W."/>
            <person name="Desjardin D."/>
            <person name="Finy P."/>
            <person name="Geml J."/>
            <person name="Haridas S."/>
            <person name="Hughes K."/>
            <person name="Justo A."/>
            <person name="Karasinski D."/>
            <person name="Kautmanova I."/>
            <person name="Kiss B."/>
            <person name="Kocsube S."/>
            <person name="Kotiranta H."/>
            <person name="LaButti K.M."/>
            <person name="Lechner B.E."/>
            <person name="Liimatainen K."/>
            <person name="Lipzen A."/>
            <person name="Lukacs Z."/>
            <person name="Mihaltcheva S."/>
            <person name="Morgado L.N."/>
            <person name="Niskanen T."/>
            <person name="Noordeloos M.E."/>
            <person name="Ohm R.A."/>
            <person name="Ortiz-Santana B."/>
            <person name="Ovrebo C."/>
            <person name="Racz N."/>
            <person name="Riley R."/>
            <person name="Savchenko A."/>
            <person name="Shiryaev A."/>
            <person name="Soop K."/>
            <person name="Spirin V."/>
            <person name="Szebenyi C."/>
            <person name="Tomsovsky M."/>
            <person name="Tulloss R.E."/>
            <person name="Uehling J."/>
            <person name="Grigoriev I.V."/>
            <person name="Vagvolgyi C."/>
            <person name="Papp T."/>
            <person name="Martin F.M."/>
            <person name="Miettinen O."/>
            <person name="Hibbett D.S."/>
            <person name="Nagy L.G."/>
        </authorList>
    </citation>
    <scope>NUCLEOTIDE SEQUENCE [LARGE SCALE GENOMIC DNA]</scope>
    <source>
        <strain evidence="11 12">CBS 166.37</strain>
    </source>
</reference>
<evidence type="ECO:0000256" key="3">
    <source>
        <dbReference type="ARBA" id="ARBA00010617"/>
    </source>
</evidence>
<dbReference type="GO" id="GO:0016705">
    <property type="term" value="F:oxidoreductase activity, acting on paired donors, with incorporation or reduction of molecular oxygen"/>
    <property type="evidence" value="ECO:0007669"/>
    <property type="project" value="InterPro"/>
</dbReference>
<keyword evidence="4 9" id="KW-0349">Heme</keyword>
<dbReference type="Proteomes" id="UP000308652">
    <property type="component" value="Unassembled WGS sequence"/>
</dbReference>